<keyword evidence="5" id="KW-0547">Nucleotide-binding</keyword>
<reference evidence="13 14" key="1">
    <citation type="submission" date="2024-03" db="EMBL/GenBank/DDBJ databases">
        <title>Human intestinal bacterial collection.</title>
        <authorList>
            <person name="Pauvert C."/>
            <person name="Hitch T.C.A."/>
            <person name="Clavel T."/>
        </authorList>
    </citation>
    <scope>NUCLEOTIDE SEQUENCE [LARGE SCALE GENOMIC DNA]</scope>
    <source>
        <strain evidence="13 14">CLA-AA-H95</strain>
    </source>
</reference>
<evidence type="ECO:0000313" key="13">
    <source>
        <dbReference type="EMBL" id="MEQ2358722.1"/>
    </source>
</evidence>
<keyword evidence="8" id="KW-0067">ATP-binding</keyword>
<keyword evidence="6" id="KW-0378">Hydrolase</keyword>
<feature type="domain" description="Helicase C-terminal" evidence="11">
    <location>
        <begin position="546"/>
        <end position="710"/>
    </location>
</feature>
<evidence type="ECO:0000256" key="9">
    <source>
        <dbReference type="ARBA" id="ARBA00023118"/>
    </source>
</evidence>
<protein>
    <submittedName>
        <fullName evidence="13">CRISPR-associated helicase Cas3</fullName>
    </submittedName>
</protein>
<dbReference type="InterPro" id="IPR054712">
    <property type="entry name" value="Cas3-like_dom"/>
</dbReference>
<dbReference type="InterPro" id="IPR001650">
    <property type="entry name" value="Helicase_C-like"/>
</dbReference>
<evidence type="ECO:0000259" key="12">
    <source>
        <dbReference type="PROSITE" id="PS51643"/>
    </source>
</evidence>
<evidence type="ECO:0000256" key="8">
    <source>
        <dbReference type="ARBA" id="ARBA00022840"/>
    </source>
</evidence>
<feature type="domain" description="Helicase ATP-binding" evidence="10">
    <location>
        <begin position="323"/>
        <end position="519"/>
    </location>
</feature>
<dbReference type="InterPro" id="IPR006474">
    <property type="entry name" value="Helicase_Cas3_CRISPR-ass_core"/>
</dbReference>
<dbReference type="EMBL" id="JBBMEI010000029">
    <property type="protein sequence ID" value="MEQ2358722.1"/>
    <property type="molecule type" value="Genomic_DNA"/>
</dbReference>
<dbReference type="Gene3D" id="3.40.50.300">
    <property type="entry name" value="P-loop containing nucleotide triphosphate hydrolases"/>
    <property type="match status" value="2"/>
</dbReference>
<comment type="similarity">
    <text evidence="1">In the N-terminal section; belongs to the CRISPR-associated nuclease Cas3-HD family.</text>
</comment>
<dbReference type="SMART" id="SM00487">
    <property type="entry name" value="DEXDc"/>
    <property type="match status" value="1"/>
</dbReference>
<dbReference type="Pfam" id="PF00270">
    <property type="entry name" value="DEAD"/>
    <property type="match status" value="1"/>
</dbReference>
<dbReference type="NCBIfam" id="TIGR01587">
    <property type="entry name" value="cas3_core"/>
    <property type="match status" value="1"/>
</dbReference>
<dbReference type="SUPFAM" id="SSF52540">
    <property type="entry name" value="P-loop containing nucleoside triphosphate hydrolases"/>
    <property type="match status" value="1"/>
</dbReference>
<dbReference type="PROSITE" id="PS51194">
    <property type="entry name" value="HELICASE_CTER"/>
    <property type="match status" value="1"/>
</dbReference>
<dbReference type="RefSeq" id="WP_349077990.1">
    <property type="nucleotide sequence ID" value="NZ_JBBMEI010000029.1"/>
</dbReference>
<keyword evidence="9" id="KW-0051">Antiviral defense</keyword>
<evidence type="ECO:0000256" key="3">
    <source>
        <dbReference type="ARBA" id="ARBA00022722"/>
    </source>
</evidence>
<feature type="domain" description="HD Cas3-type" evidence="12">
    <location>
        <begin position="25"/>
        <end position="248"/>
    </location>
</feature>
<evidence type="ECO:0000256" key="6">
    <source>
        <dbReference type="ARBA" id="ARBA00022801"/>
    </source>
</evidence>
<sequence>MSSDFIDLREVQKETAHCYAHRKEIAEQKETLIEHTMLCQKYYKKIIQDKQIQTIFKKFEELYFTDMSQEGICFFEKMRDNVISFHDIGKINPRFQEKNMKNCMLKGKARPHNNVGSKHSILSAVLYLNYFLNEVSKIENLKERKILRDFIYIHSFLIARHHGVLNDFQIYLDSFTETEGSALGWYAQQWLKKWMEEDEGQKIKKVYLKKEQKGRMFERLAEDDSSQQVYLFGYTRLLFSLLVAADYYSTSEYMNNVQLKKSGQLNDISNIIEAYEKTKIQLSIRSYEKTKYPQKKEVLMKRKKSEVINDLRTEMFLDAEKTLKEHMNDHLFYLEEPTGAGKSNTALNLSFQIVKSGRDINKIFYIYPFNTLVDQNIESMKKIFGDREDIMDQIAVVNSLVPMKEEKDEYEEGAKKRYQKILLDRQFLNYPIILSTHVTLFKTLFGNEKEDVFAFYQLCNSVIVLDEIQSYKNALWSEIITFLKSYAKLLNIKIIIMSATLPNLEMLTDHKEDAVILISQKDRYFKHPVFAERVIPDYSLLKVKMTLELLCKHVQKQALQEKKILIEFISKKSAENFYRMIVDTVDCEVLFMSGDSSIWERQKIIEKLSHLKSVILVATQVIEAGVDIDMDIGYKDCSKLDSEEQFMGRINRSCKSEGIVYFFNLDSVRTVYRDGDIRIDEDFTVLRPDMQEILKTKSFEDYYEEILEIEKRKKNGENENNLENFFREEVGKLNYPEVSKKMRLIDDQREMMNVFLSRNLILPNGEEVCGDEIWQEYESLLHDQEMDYSEQRVRLHETKCKMNMFVYQIEKGSTFPWDEYEQIGDMYFIKNGDDYFENGILNREKLGSGGEMFF</sequence>
<dbReference type="InterPro" id="IPR014001">
    <property type="entry name" value="Helicase_ATP-bd"/>
</dbReference>
<dbReference type="PROSITE" id="PS51192">
    <property type="entry name" value="HELICASE_ATP_BIND_1"/>
    <property type="match status" value="1"/>
</dbReference>
<proteinExistence type="inferred from homology"/>
<gene>
    <name evidence="13" type="primary">cas3</name>
    <name evidence="13" type="ORF">WMO75_10315</name>
</gene>
<keyword evidence="4" id="KW-0479">Metal-binding</keyword>
<dbReference type="InterPro" id="IPR038257">
    <property type="entry name" value="CRISPR-assoc_Cas3_HD_sf"/>
</dbReference>
<keyword evidence="14" id="KW-1185">Reference proteome</keyword>
<keyword evidence="7" id="KW-0347">Helicase</keyword>
<name>A0ABV1ANF8_9FIRM</name>
<dbReference type="Proteomes" id="UP001446032">
    <property type="component" value="Unassembled WGS sequence"/>
</dbReference>
<evidence type="ECO:0000256" key="2">
    <source>
        <dbReference type="ARBA" id="ARBA00009046"/>
    </source>
</evidence>
<evidence type="ECO:0000256" key="4">
    <source>
        <dbReference type="ARBA" id="ARBA00022723"/>
    </source>
</evidence>
<dbReference type="InterPro" id="IPR006483">
    <property type="entry name" value="CRISPR-assoc_Cas3_HD"/>
</dbReference>
<evidence type="ECO:0000256" key="7">
    <source>
        <dbReference type="ARBA" id="ARBA00022806"/>
    </source>
</evidence>
<dbReference type="InterPro" id="IPR027417">
    <property type="entry name" value="P-loop_NTPase"/>
</dbReference>
<keyword evidence="3" id="KW-0540">Nuclease</keyword>
<evidence type="ECO:0000259" key="10">
    <source>
        <dbReference type="PROSITE" id="PS51192"/>
    </source>
</evidence>
<dbReference type="SMART" id="SM00490">
    <property type="entry name" value="HELICc"/>
    <property type="match status" value="1"/>
</dbReference>
<evidence type="ECO:0000256" key="1">
    <source>
        <dbReference type="ARBA" id="ARBA00006847"/>
    </source>
</evidence>
<evidence type="ECO:0000256" key="5">
    <source>
        <dbReference type="ARBA" id="ARBA00022741"/>
    </source>
</evidence>
<comment type="caution">
    <text evidence="13">The sequence shown here is derived from an EMBL/GenBank/DDBJ whole genome shotgun (WGS) entry which is preliminary data.</text>
</comment>
<dbReference type="Pfam" id="PF22590">
    <property type="entry name" value="Cas3-like_C_2"/>
    <property type="match status" value="1"/>
</dbReference>
<dbReference type="InterPro" id="IPR011545">
    <property type="entry name" value="DEAD/DEAH_box_helicase_dom"/>
</dbReference>
<dbReference type="PROSITE" id="PS51643">
    <property type="entry name" value="HD_CAS3"/>
    <property type="match status" value="1"/>
</dbReference>
<evidence type="ECO:0000259" key="11">
    <source>
        <dbReference type="PROSITE" id="PS51194"/>
    </source>
</evidence>
<organism evidence="13 14">
    <name type="scientific">Blautia intestinihominis</name>
    <dbReference type="NCBI Taxonomy" id="3133152"/>
    <lineage>
        <taxon>Bacteria</taxon>
        <taxon>Bacillati</taxon>
        <taxon>Bacillota</taxon>
        <taxon>Clostridia</taxon>
        <taxon>Lachnospirales</taxon>
        <taxon>Lachnospiraceae</taxon>
        <taxon>Blautia</taxon>
    </lineage>
</organism>
<dbReference type="Gene3D" id="1.10.3210.30">
    <property type="match status" value="1"/>
</dbReference>
<dbReference type="CDD" id="cd09641">
    <property type="entry name" value="Cas3''_I"/>
    <property type="match status" value="1"/>
</dbReference>
<comment type="similarity">
    <text evidence="2">In the central section; belongs to the CRISPR-associated helicase Cas3 family.</text>
</comment>
<evidence type="ECO:0000313" key="14">
    <source>
        <dbReference type="Proteomes" id="UP001446032"/>
    </source>
</evidence>
<dbReference type="NCBIfam" id="TIGR01596">
    <property type="entry name" value="cas3_HD"/>
    <property type="match status" value="1"/>
</dbReference>
<accession>A0ABV1ANF8</accession>